<gene>
    <name evidence="2" type="ORF">RhiirC2_783641</name>
</gene>
<feature type="compositionally biased region" description="Basic and acidic residues" evidence="1">
    <location>
        <begin position="99"/>
        <end position="168"/>
    </location>
</feature>
<reference evidence="2 3" key="2">
    <citation type="submission" date="2017-10" db="EMBL/GenBank/DDBJ databases">
        <title>Extensive intraspecific genome diversity in a model arbuscular mycorrhizal fungus.</title>
        <authorList>
            <person name="Chen E.C.H."/>
            <person name="Morin E."/>
            <person name="Baudet D."/>
            <person name="Noel J."/>
            <person name="Ndikumana S."/>
            <person name="Charron P."/>
            <person name="St-Onge C."/>
            <person name="Giorgi J."/>
            <person name="Grigoriev I.V."/>
            <person name="Roux C."/>
            <person name="Martin F.M."/>
            <person name="Corradi N."/>
        </authorList>
    </citation>
    <scope>NUCLEOTIDE SEQUENCE [LARGE SCALE GENOMIC DNA]</scope>
    <source>
        <strain evidence="2 3">C2</strain>
    </source>
</reference>
<reference evidence="2 3" key="1">
    <citation type="submission" date="2016-04" db="EMBL/GenBank/DDBJ databases">
        <title>Genome analyses suggest a sexual origin of heterokaryosis in a supposedly ancient asexual fungus.</title>
        <authorList>
            <person name="Ropars J."/>
            <person name="Sedzielewska K."/>
            <person name="Noel J."/>
            <person name="Charron P."/>
            <person name="Farinelli L."/>
            <person name="Marton T."/>
            <person name="Kruger M."/>
            <person name="Pelin A."/>
            <person name="Brachmann A."/>
            <person name="Corradi N."/>
        </authorList>
    </citation>
    <scope>NUCLEOTIDE SEQUENCE [LARGE SCALE GENOMIC DNA]</scope>
    <source>
        <strain evidence="2 3">C2</strain>
    </source>
</reference>
<dbReference type="VEuPathDB" id="FungiDB:FUN_020292"/>
<organism evidence="2 3">
    <name type="scientific">Rhizophagus irregularis</name>
    <dbReference type="NCBI Taxonomy" id="588596"/>
    <lineage>
        <taxon>Eukaryota</taxon>
        <taxon>Fungi</taxon>
        <taxon>Fungi incertae sedis</taxon>
        <taxon>Mucoromycota</taxon>
        <taxon>Glomeromycotina</taxon>
        <taxon>Glomeromycetes</taxon>
        <taxon>Glomerales</taxon>
        <taxon>Glomeraceae</taxon>
        <taxon>Rhizophagus</taxon>
    </lineage>
</organism>
<feature type="region of interest" description="Disordered" evidence="1">
    <location>
        <begin position="60"/>
        <end position="168"/>
    </location>
</feature>
<dbReference type="VEuPathDB" id="FungiDB:RhiirFUN_000867"/>
<dbReference type="AlphaFoldDB" id="A0A2N1N0G7"/>
<evidence type="ECO:0000313" key="2">
    <source>
        <dbReference type="EMBL" id="PKK67339.1"/>
    </source>
</evidence>
<dbReference type="Proteomes" id="UP000233469">
    <property type="component" value="Unassembled WGS sequence"/>
</dbReference>
<dbReference type="EMBL" id="LLXL01000972">
    <property type="protein sequence ID" value="PKK67339.1"/>
    <property type="molecule type" value="Genomic_DNA"/>
</dbReference>
<evidence type="ECO:0000313" key="3">
    <source>
        <dbReference type="Proteomes" id="UP000233469"/>
    </source>
</evidence>
<sequence>MARKKARSFFKQCKDYVRGITRARKKTLLEKLLEKEQKEKQRKVQTKVYFEADKPLKELKTEKQNKPEEVFVDKPLKELKTDKHNSEENKPEGIFTEVFVDKPLKELKTEKHNSEENKPEEVFVDKPLKELKTEKHNSEENKPEEVFVDKPLKEPERQDETEKRNSKKEFVENELKNQENHSEGQIQLWCGHCNYSYCKCRPSYRSSDGYCPECGYYKCHKKRFSNKKSGPHIFDYKGRLINIRKKRIPH</sequence>
<feature type="compositionally biased region" description="Basic and acidic residues" evidence="1">
    <location>
        <begin position="60"/>
        <end position="91"/>
    </location>
</feature>
<accession>A0A2N1N0G7</accession>
<evidence type="ECO:0000256" key="1">
    <source>
        <dbReference type="SAM" id="MobiDB-lite"/>
    </source>
</evidence>
<protein>
    <submittedName>
        <fullName evidence="2">Uncharacterized protein</fullName>
    </submittedName>
</protein>
<name>A0A2N1N0G7_9GLOM</name>
<comment type="caution">
    <text evidence="2">The sequence shown here is derived from an EMBL/GenBank/DDBJ whole genome shotgun (WGS) entry which is preliminary data.</text>
</comment>
<proteinExistence type="predicted"/>
<dbReference type="VEuPathDB" id="FungiDB:RhiirA1_467176"/>